<evidence type="ECO:0000313" key="2">
    <source>
        <dbReference type="EMBL" id="KAJ3987073.1"/>
    </source>
</evidence>
<accession>A0AA38Q451</accession>
<feature type="transmembrane region" description="Helical" evidence="1">
    <location>
        <begin position="113"/>
        <end position="132"/>
    </location>
</feature>
<comment type="caution">
    <text evidence="2">The sequence shown here is derived from an EMBL/GenBank/DDBJ whole genome shotgun (WGS) entry which is preliminary data.</text>
</comment>
<sequence>MSKLVISSPSSPDPTSNFKFASVDMFPIPDSIEFKSSASGTIIKVFIGLQLSGAIGMAVILFTAIISQKVKRLATWYMFCASWTISCLSYTLLFIVGQIHLPEPKKSICVTQAALMYSVPTLTASSTLTLLVHSWYNVHFGLSRPPLESNRRVITTMLLAPVLLWILLLIGFISLGIKNPSLVHNFGLYCTFMQLLPAKISSLFVIITTFSAIPVQVSLGLSLCRNIDRRNTSSTMSTQTVKMVIRVFTFSFLILIGFVEGLIHLVTPYRNTAVDMIMAFLPGSGVLIFGIQKDLFQSWFAWTRISCCLPRSKMEEVEVAHISTSMNPSQSESKNVEQS</sequence>
<evidence type="ECO:0000313" key="3">
    <source>
        <dbReference type="Proteomes" id="UP001163850"/>
    </source>
</evidence>
<keyword evidence="1" id="KW-0472">Membrane</keyword>
<feature type="transmembrane region" description="Helical" evidence="1">
    <location>
        <begin position="153"/>
        <end position="177"/>
    </location>
</feature>
<dbReference type="AlphaFoldDB" id="A0AA38Q451"/>
<proteinExistence type="predicted"/>
<feature type="transmembrane region" description="Helical" evidence="1">
    <location>
        <begin position="76"/>
        <end position="101"/>
    </location>
</feature>
<feature type="transmembrane region" description="Helical" evidence="1">
    <location>
        <begin position="272"/>
        <end position="291"/>
    </location>
</feature>
<protein>
    <submittedName>
        <fullName evidence="2">Uncharacterized protein</fullName>
    </submittedName>
</protein>
<dbReference type="Proteomes" id="UP001163850">
    <property type="component" value="Unassembled WGS sequence"/>
</dbReference>
<evidence type="ECO:0000256" key="1">
    <source>
        <dbReference type="SAM" id="Phobius"/>
    </source>
</evidence>
<feature type="transmembrane region" description="Helical" evidence="1">
    <location>
        <begin position="42"/>
        <end position="64"/>
    </location>
</feature>
<keyword evidence="1" id="KW-1133">Transmembrane helix</keyword>
<name>A0AA38Q451_9AGAR</name>
<gene>
    <name evidence="2" type="ORF">F5890DRAFT_1499994</name>
</gene>
<organism evidence="2 3">
    <name type="scientific">Lentinula detonsa</name>
    <dbReference type="NCBI Taxonomy" id="2804962"/>
    <lineage>
        <taxon>Eukaryota</taxon>
        <taxon>Fungi</taxon>
        <taxon>Dikarya</taxon>
        <taxon>Basidiomycota</taxon>
        <taxon>Agaricomycotina</taxon>
        <taxon>Agaricomycetes</taxon>
        <taxon>Agaricomycetidae</taxon>
        <taxon>Agaricales</taxon>
        <taxon>Marasmiineae</taxon>
        <taxon>Omphalotaceae</taxon>
        <taxon>Lentinula</taxon>
    </lineage>
</organism>
<feature type="transmembrane region" description="Helical" evidence="1">
    <location>
        <begin position="203"/>
        <end position="223"/>
    </location>
</feature>
<reference evidence="2" key="1">
    <citation type="submission" date="2022-08" db="EMBL/GenBank/DDBJ databases">
        <authorList>
            <consortium name="DOE Joint Genome Institute"/>
            <person name="Min B."/>
            <person name="Riley R."/>
            <person name="Sierra-Patev S."/>
            <person name="Naranjo-Ortiz M."/>
            <person name="Looney B."/>
            <person name="Konkel Z."/>
            <person name="Slot J.C."/>
            <person name="Sakamoto Y."/>
            <person name="Steenwyk J.L."/>
            <person name="Rokas A."/>
            <person name="Carro J."/>
            <person name="Camarero S."/>
            <person name="Ferreira P."/>
            <person name="Molpeceres G."/>
            <person name="Ruiz-Duenas F.J."/>
            <person name="Serrano A."/>
            <person name="Henrissat B."/>
            <person name="Drula E."/>
            <person name="Hughes K.W."/>
            <person name="Mata J.L."/>
            <person name="Ishikawa N.K."/>
            <person name="Vargas-Isla R."/>
            <person name="Ushijima S."/>
            <person name="Smith C.A."/>
            <person name="Ahrendt S."/>
            <person name="Andreopoulos W."/>
            <person name="He G."/>
            <person name="Labutti K."/>
            <person name="Lipzen A."/>
            <person name="Ng V."/>
            <person name="Sandor L."/>
            <person name="Barry K."/>
            <person name="Martinez A.T."/>
            <person name="Xiao Y."/>
            <person name="Gibbons J.G."/>
            <person name="Terashima K."/>
            <person name="Hibbett D.S."/>
            <person name="Grigoriev I.V."/>
        </authorList>
    </citation>
    <scope>NUCLEOTIDE SEQUENCE</scope>
    <source>
        <strain evidence="2">TFB7829</strain>
    </source>
</reference>
<keyword evidence="1" id="KW-0812">Transmembrane</keyword>
<dbReference type="EMBL" id="MU801929">
    <property type="protein sequence ID" value="KAJ3987073.1"/>
    <property type="molecule type" value="Genomic_DNA"/>
</dbReference>
<feature type="transmembrane region" description="Helical" evidence="1">
    <location>
        <begin position="244"/>
        <end position="266"/>
    </location>
</feature>